<protein>
    <recommendedName>
        <fullName evidence="4">YeeE/YedE family protein</fullName>
    </recommendedName>
</protein>
<proteinExistence type="predicted"/>
<accession>A0A085TYM6</accession>
<reference evidence="3" key="1">
    <citation type="submission" date="2013-04" db="EMBL/GenBank/DDBJ databases">
        <title>Thioclava sp. 13D2W-2 Genome Sequencing.</title>
        <authorList>
            <person name="Lai Q."/>
            <person name="Li G."/>
            <person name="Shao Z."/>
        </authorList>
    </citation>
    <scope>NUCLEOTIDE SEQUENCE [LARGE SCALE GENOMIC DNA]</scope>
    <source>
        <strain evidence="3">13D2W-2</strain>
    </source>
</reference>
<dbReference type="eggNOG" id="COG2391">
    <property type="taxonomic scope" value="Bacteria"/>
</dbReference>
<name>A0A085TYM6_9RHOB</name>
<keyword evidence="1" id="KW-0472">Membrane</keyword>
<evidence type="ECO:0000313" key="2">
    <source>
        <dbReference type="EMBL" id="KFE35823.1"/>
    </source>
</evidence>
<dbReference type="RefSeq" id="WP_238321261.1">
    <property type="nucleotide sequence ID" value="NZ_AQRC01000003.1"/>
</dbReference>
<reference evidence="2 3" key="2">
    <citation type="journal article" date="2015" name="Antonie Van Leeuwenhoek">
        <title>Thioclava indica sp. nov., isolated from surface seawater of the Indian Ocean.</title>
        <authorList>
            <person name="Liu Y."/>
            <person name="Lai Q."/>
            <person name="Du J."/>
            <person name="Xu H."/>
            <person name="Jiang L."/>
            <person name="Shao Z."/>
        </authorList>
    </citation>
    <scope>NUCLEOTIDE SEQUENCE [LARGE SCALE GENOMIC DNA]</scope>
    <source>
        <strain evidence="2 3">13D2W-2</strain>
    </source>
</reference>
<keyword evidence="3" id="KW-1185">Reference proteome</keyword>
<sequence>MRNLIAFFSGGLFGAGLLVAGMVDTTKVQGWLDVFGAWDPTLAFVMGGAVSVMFFVWIVAKRREKAVLGSPMPGPFPRLVDRNLVLGSLLFGAGWGLAGLCPGPAMASLSFNGWQGWLFAIAMGVGMAITPRMRAWLSVLDRSTLEVPPCETIPGEPRRPAPPPAAR</sequence>
<dbReference type="InterPro" id="IPR046513">
    <property type="entry name" value="DUF6691"/>
</dbReference>
<keyword evidence="1" id="KW-1133">Transmembrane helix</keyword>
<dbReference type="AlphaFoldDB" id="A0A085TYM6"/>
<comment type="caution">
    <text evidence="2">The sequence shown here is derived from an EMBL/GenBank/DDBJ whole genome shotgun (WGS) entry which is preliminary data.</text>
</comment>
<gene>
    <name evidence="2" type="ORF">DW2_04320</name>
</gene>
<keyword evidence="1" id="KW-0812">Transmembrane</keyword>
<dbReference type="Pfam" id="PF20398">
    <property type="entry name" value="DUF6691"/>
    <property type="match status" value="1"/>
</dbReference>
<dbReference type="STRING" id="1317124.DW2_04320"/>
<evidence type="ECO:0000256" key="1">
    <source>
        <dbReference type="SAM" id="Phobius"/>
    </source>
</evidence>
<feature type="transmembrane region" description="Helical" evidence="1">
    <location>
        <begin position="111"/>
        <end position="130"/>
    </location>
</feature>
<dbReference type="EMBL" id="AQRC01000003">
    <property type="protein sequence ID" value="KFE35823.1"/>
    <property type="molecule type" value="Genomic_DNA"/>
</dbReference>
<dbReference type="Proteomes" id="UP000028607">
    <property type="component" value="Unassembled WGS sequence"/>
</dbReference>
<feature type="transmembrane region" description="Helical" evidence="1">
    <location>
        <begin position="84"/>
        <end position="105"/>
    </location>
</feature>
<evidence type="ECO:0000313" key="3">
    <source>
        <dbReference type="Proteomes" id="UP000028607"/>
    </source>
</evidence>
<dbReference type="PATRIC" id="fig|1317124.6.peg.872"/>
<organism evidence="2 3">
    <name type="scientific">Thioclava atlantica</name>
    <dbReference type="NCBI Taxonomy" id="1317124"/>
    <lineage>
        <taxon>Bacteria</taxon>
        <taxon>Pseudomonadati</taxon>
        <taxon>Pseudomonadota</taxon>
        <taxon>Alphaproteobacteria</taxon>
        <taxon>Rhodobacterales</taxon>
        <taxon>Paracoccaceae</taxon>
        <taxon>Thioclava</taxon>
    </lineage>
</organism>
<feature type="transmembrane region" description="Helical" evidence="1">
    <location>
        <begin position="41"/>
        <end position="60"/>
    </location>
</feature>
<evidence type="ECO:0008006" key="4">
    <source>
        <dbReference type="Google" id="ProtNLM"/>
    </source>
</evidence>